<sequence>MKQDFVILIVTDEIGQRNVDNIGNAFEWVTENMGVLSVGDAPAVGLVATTLTAPVAFYTAAIFVRVIAIFNGDKKG</sequence>
<organism evidence="2 3">
    <name type="scientific">Streptococcus cristatus</name>
    <dbReference type="NCBI Taxonomy" id="45634"/>
    <lineage>
        <taxon>Bacteria</taxon>
        <taxon>Bacillati</taxon>
        <taxon>Bacillota</taxon>
        <taxon>Bacilli</taxon>
        <taxon>Lactobacillales</taxon>
        <taxon>Streptococcaceae</taxon>
        <taxon>Streptococcus</taxon>
    </lineage>
</organism>
<evidence type="ECO:0000313" key="2">
    <source>
        <dbReference type="EMBL" id="RSJ76147.1"/>
    </source>
</evidence>
<evidence type="ECO:0000256" key="1">
    <source>
        <dbReference type="SAM" id="Phobius"/>
    </source>
</evidence>
<keyword evidence="1" id="KW-0472">Membrane</keyword>
<proteinExistence type="predicted"/>
<name>A0A3R9LR02_STRCR</name>
<dbReference type="Proteomes" id="UP000272213">
    <property type="component" value="Unassembled WGS sequence"/>
</dbReference>
<comment type="caution">
    <text evidence="2">The sequence shown here is derived from an EMBL/GenBank/DDBJ whole genome shotgun (WGS) entry which is preliminary data.</text>
</comment>
<dbReference type="AlphaFoldDB" id="A0A3R9LR02"/>
<accession>A0A3R9LR02</accession>
<dbReference type="EMBL" id="RJPM01000004">
    <property type="protein sequence ID" value="RSJ76147.1"/>
    <property type="molecule type" value="Genomic_DNA"/>
</dbReference>
<protein>
    <submittedName>
        <fullName evidence="2">Uncharacterized protein</fullName>
    </submittedName>
</protein>
<dbReference type="RefSeq" id="WP_125383268.1">
    <property type="nucleotide sequence ID" value="NZ_CAUVBM010000002.1"/>
</dbReference>
<feature type="transmembrane region" description="Helical" evidence="1">
    <location>
        <begin position="43"/>
        <end position="70"/>
    </location>
</feature>
<keyword evidence="1" id="KW-1133">Transmembrane helix</keyword>
<gene>
    <name evidence="2" type="ORF">D8798_06300</name>
</gene>
<keyword evidence="1" id="KW-0812">Transmembrane</keyword>
<reference evidence="2 3" key="1">
    <citation type="submission" date="2018-11" db="EMBL/GenBank/DDBJ databases">
        <title>Species Designations Belie Phenotypic and Genotypic Heterogeneity in Oral Streptococci.</title>
        <authorList>
            <person name="Velsko I."/>
        </authorList>
    </citation>
    <scope>NUCLEOTIDE SEQUENCE [LARGE SCALE GENOMIC DNA]</scope>
    <source>
        <strain evidence="2 3">BCA6</strain>
    </source>
</reference>
<evidence type="ECO:0000313" key="3">
    <source>
        <dbReference type="Proteomes" id="UP000272213"/>
    </source>
</evidence>